<dbReference type="Proteomes" id="UP000325440">
    <property type="component" value="Unassembled WGS sequence"/>
</dbReference>
<evidence type="ECO:0000259" key="2">
    <source>
        <dbReference type="Pfam" id="PF13837"/>
    </source>
</evidence>
<accession>A0A5E4MW60</accession>
<reference evidence="3 4" key="1">
    <citation type="submission" date="2019-08" db="EMBL/GenBank/DDBJ databases">
        <authorList>
            <person name="Alioto T."/>
            <person name="Alioto T."/>
            <person name="Gomez Garrido J."/>
        </authorList>
    </citation>
    <scope>NUCLEOTIDE SEQUENCE [LARGE SCALE GENOMIC DNA]</scope>
</reference>
<organism evidence="3 4">
    <name type="scientific">Cinara cedri</name>
    <dbReference type="NCBI Taxonomy" id="506608"/>
    <lineage>
        <taxon>Eukaryota</taxon>
        <taxon>Metazoa</taxon>
        <taxon>Ecdysozoa</taxon>
        <taxon>Arthropoda</taxon>
        <taxon>Hexapoda</taxon>
        <taxon>Insecta</taxon>
        <taxon>Pterygota</taxon>
        <taxon>Neoptera</taxon>
        <taxon>Paraneoptera</taxon>
        <taxon>Hemiptera</taxon>
        <taxon>Sternorrhyncha</taxon>
        <taxon>Aphidomorpha</taxon>
        <taxon>Aphidoidea</taxon>
        <taxon>Aphididae</taxon>
        <taxon>Lachninae</taxon>
        <taxon>Cinara</taxon>
    </lineage>
</organism>
<dbReference type="OrthoDB" id="6610952at2759"/>
<dbReference type="Gene3D" id="1.10.10.60">
    <property type="entry name" value="Homeodomain-like"/>
    <property type="match status" value="1"/>
</dbReference>
<sequence length="377" mass="43261">MDEFGWINSNNEHSLLFNSQKQPLKNENGDLLVWDSKTEECISVPNLEGILNIFGYGKRATSSDKYAPSSSKDSSDLNTEPIEVITDTTKLLWTTRTSSKEDMEATKEMLALVSSKKYQNMFNDKCTIKIQIWKRIYKELLSKGYLIAESTKEGSIKCHQKWRNLEKSYRNFLISLTDPTNLIARKPPPFFDEMHKILKRKKKYANATETTYTVVTSEHDLETEEEGSTHDNDSTTMDVQNLHQLNDSDQLEEDVDKTKDRKVCYLAVNSKNLETLTKASSRTRVFCPVSNGTSSSSTTSATTTNHVQSRPQNPPNTLELILKQMVRLHEDTLVMEQQHFDRVENLMRCNITQTRRLANVMHQLLYNIHTDEDSDSG</sequence>
<dbReference type="GO" id="GO:0003677">
    <property type="term" value="F:DNA binding"/>
    <property type="evidence" value="ECO:0007669"/>
    <property type="project" value="UniProtKB-KW"/>
</dbReference>
<evidence type="ECO:0000313" key="4">
    <source>
        <dbReference type="Proteomes" id="UP000325440"/>
    </source>
</evidence>
<feature type="region of interest" description="Disordered" evidence="1">
    <location>
        <begin position="290"/>
        <end position="315"/>
    </location>
</feature>
<feature type="compositionally biased region" description="Low complexity" evidence="1">
    <location>
        <begin position="293"/>
        <end position="304"/>
    </location>
</feature>
<dbReference type="InterPro" id="IPR044822">
    <property type="entry name" value="Myb_DNA-bind_4"/>
</dbReference>
<name>A0A5E4MW60_9HEMI</name>
<keyword evidence="3" id="KW-0238">DNA-binding</keyword>
<dbReference type="EMBL" id="CABPRJ010001434">
    <property type="protein sequence ID" value="VVC36552.1"/>
    <property type="molecule type" value="Genomic_DNA"/>
</dbReference>
<protein>
    <submittedName>
        <fullName evidence="3">Winged helix-turn-helix DNA-binding domain</fullName>
    </submittedName>
</protein>
<dbReference type="AlphaFoldDB" id="A0A5E4MW60"/>
<feature type="domain" description="Myb/SANT-like DNA-binding" evidence="2">
    <location>
        <begin position="104"/>
        <end position="197"/>
    </location>
</feature>
<evidence type="ECO:0000313" key="3">
    <source>
        <dbReference type="EMBL" id="VVC36552.1"/>
    </source>
</evidence>
<feature type="region of interest" description="Disordered" evidence="1">
    <location>
        <begin position="217"/>
        <end position="236"/>
    </location>
</feature>
<evidence type="ECO:0000256" key="1">
    <source>
        <dbReference type="SAM" id="MobiDB-lite"/>
    </source>
</evidence>
<keyword evidence="4" id="KW-1185">Reference proteome</keyword>
<dbReference type="Pfam" id="PF13837">
    <property type="entry name" value="Myb_DNA-bind_4"/>
    <property type="match status" value="1"/>
</dbReference>
<proteinExistence type="predicted"/>
<gene>
    <name evidence="3" type="ORF">CINCED_3A015328</name>
</gene>